<name>A0A0E9UKZ1_ANGAN</name>
<organism evidence="1">
    <name type="scientific">Anguilla anguilla</name>
    <name type="common">European freshwater eel</name>
    <name type="synonym">Muraena anguilla</name>
    <dbReference type="NCBI Taxonomy" id="7936"/>
    <lineage>
        <taxon>Eukaryota</taxon>
        <taxon>Metazoa</taxon>
        <taxon>Chordata</taxon>
        <taxon>Craniata</taxon>
        <taxon>Vertebrata</taxon>
        <taxon>Euteleostomi</taxon>
        <taxon>Actinopterygii</taxon>
        <taxon>Neopterygii</taxon>
        <taxon>Teleostei</taxon>
        <taxon>Anguilliformes</taxon>
        <taxon>Anguillidae</taxon>
        <taxon>Anguilla</taxon>
    </lineage>
</organism>
<accession>A0A0E9UKZ1</accession>
<dbReference type="EMBL" id="GBXM01042115">
    <property type="protein sequence ID" value="JAH66462.1"/>
    <property type="molecule type" value="Transcribed_RNA"/>
</dbReference>
<proteinExistence type="predicted"/>
<evidence type="ECO:0000313" key="1">
    <source>
        <dbReference type="EMBL" id="JAH66462.1"/>
    </source>
</evidence>
<reference evidence="1" key="2">
    <citation type="journal article" date="2015" name="Fish Shellfish Immunol.">
        <title>Early steps in the European eel (Anguilla anguilla)-Vibrio vulnificus interaction in the gills: Role of the RtxA13 toxin.</title>
        <authorList>
            <person name="Callol A."/>
            <person name="Pajuelo D."/>
            <person name="Ebbesson L."/>
            <person name="Teles M."/>
            <person name="MacKenzie S."/>
            <person name="Amaro C."/>
        </authorList>
    </citation>
    <scope>NUCLEOTIDE SEQUENCE</scope>
</reference>
<reference evidence="1" key="1">
    <citation type="submission" date="2014-11" db="EMBL/GenBank/DDBJ databases">
        <authorList>
            <person name="Amaro Gonzalez C."/>
        </authorList>
    </citation>
    <scope>NUCLEOTIDE SEQUENCE</scope>
</reference>
<protein>
    <submittedName>
        <fullName evidence="1">Uncharacterized protein</fullName>
    </submittedName>
</protein>
<dbReference type="AlphaFoldDB" id="A0A0E9UKZ1"/>
<sequence>MLRLMQGSQTSQLNNLFSISPPYFHTLVLLANLL</sequence>